<dbReference type="Proteomes" id="UP001315278">
    <property type="component" value="Unassembled WGS sequence"/>
</dbReference>
<evidence type="ECO:0000313" key="2">
    <source>
        <dbReference type="Proteomes" id="UP001315278"/>
    </source>
</evidence>
<keyword evidence="2" id="KW-1185">Reference proteome</keyword>
<accession>A0ABS5FIQ6</accession>
<comment type="caution">
    <text evidence="1">The sequence shown here is derived from an EMBL/GenBank/DDBJ whole genome shotgun (WGS) entry which is preliminary data.</text>
</comment>
<organism evidence="1 2">
    <name type="scientific">Bradyrhizobium jicamae</name>
    <dbReference type="NCBI Taxonomy" id="280332"/>
    <lineage>
        <taxon>Bacteria</taxon>
        <taxon>Pseudomonadati</taxon>
        <taxon>Pseudomonadota</taxon>
        <taxon>Alphaproteobacteria</taxon>
        <taxon>Hyphomicrobiales</taxon>
        <taxon>Nitrobacteraceae</taxon>
        <taxon>Bradyrhizobium</taxon>
    </lineage>
</organism>
<evidence type="ECO:0000313" key="1">
    <source>
        <dbReference type="EMBL" id="MBR0796631.1"/>
    </source>
</evidence>
<dbReference type="RefSeq" id="WP_212492922.1">
    <property type="nucleotide sequence ID" value="NZ_JAFCJH010000012.1"/>
</dbReference>
<dbReference type="EMBL" id="JAFCJH010000012">
    <property type="protein sequence ID" value="MBR0796631.1"/>
    <property type="molecule type" value="Genomic_DNA"/>
</dbReference>
<proteinExistence type="predicted"/>
<gene>
    <name evidence="1" type="ORF">JQ615_14645</name>
</gene>
<protein>
    <submittedName>
        <fullName evidence="1">Uncharacterized protein</fullName>
    </submittedName>
</protein>
<name>A0ABS5FIQ6_9BRAD</name>
<sequence>MLIPSLAAENTPLGVGPDIAIGSPSCDGAAATRLLGQAAGAVVLTDPNLVPELLYRTRILTVGSLYHRNAMAYMRLHAAWRSEPGNVVPEAVQATRARFVLACRGGMRSGVVVDLPETTLWDVLIAGTPPAWLTAVAEDAESGFVLYAVKP</sequence>
<reference evidence="2" key="1">
    <citation type="journal article" date="2021" name="ISME J.">
        <title>Evolutionary origin and ecological implication of a unique nif island in free-living Bradyrhizobium lineages.</title>
        <authorList>
            <person name="Tao J."/>
        </authorList>
    </citation>
    <scope>NUCLEOTIDE SEQUENCE [LARGE SCALE GENOMIC DNA]</scope>
    <source>
        <strain evidence="2">SZCCT0434</strain>
    </source>
</reference>